<dbReference type="EMBL" id="GBRH01158413">
    <property type="protein sequence ID" value="JAE39483.1"/>
    <property type="molecule type" value="Transcribed_RNA"/>
</dbReference>
<organism evidence="1">
    <name type="scientific">Arundo donax</name>
    <name type="common">Giant reed</name>
    <name type="synonym">Donax arundinaceus</name>
    <dbReference type="NCBI Taxonomy" id="35708"/>
    <lineage>
        <taxon>Eukaryota</taxon>
        <taxon>Viridiplantae</taxon>
        <taxon>Streptophyta</taxon>
        <taxon>Embryophyta</taxon>
        <taxon>Tracheophyta</taxon>
        <taxon>Spermatophyta</taxon>
        <taxon>Magnoliopsida</taxon>
        <taxon>Liliopsida</taxon>
        <taxon>Poales</taxon>
        <taxon>Poaceae</taxon>
        <taxon>PACMAD clade</taxon>
        <taxon>Arundinoideae</taxon>
        <taxon>Arundineae</taxon>
        <taxon>Arundo</taxon>
    </lineage>
</organism>
<accession>A0A0A9I2U2</accession>
<reference evidence="1" key="2">
    <citation type="journal article" date="2015" name="Data Brief">
        <title>Shoot transcriptome of the giant reed, Arundo donax.</title>
        <authorList>
            <person name="Barrero R.A."/>
            <person name="Guerrero F.D."/>
            <person name="Moolhuijzen P."/>
            <person name="Goolsby J.A."/>
            <person name="Tidwell J."/>
            <person name="Bellgard S.E."/>
            <person name="Bellgard M.I."/>
        </authorList>
    </citation>
    <scope>NUCLEOTIDE SEQUENCE</scope>
    <source>
        <tissue evidence="1">Shoot tissue taken approximately 20 cm above the soil surface</tissue>
    </source>
</reference>
<protein>
    <submittedName>
        <fullName evidence="1">Uncharacterized protein</fullName>
    </submittedName>
</protein>
<sequence length="119" mass="13251">MPSIQSTDVTGVCPISAVFHTFISKMPAVMSTMIMLLVNCSKSVLNCSCIPYACHRYSDLCLSSIQPLGLDAVHDYCLKTRYFTEISWRSLSNLGVADWLLQRVSRYSGVLILIKGPDR</sequence>
<reference evidence="1" key="1">
    <citation type="submission" date="2014-09" db="EMBL/GenBank/DDBJ databases">
        <authorList>
            <person name="Magalhaes I.L.F."/>
            <person name="Oliveira U."/>
            <person name="Santos F.R."/>
            <person name="Vidigal T.H.D.A."/>
            <person name="Brescovit A.D."/>
            <person name="Santos A.J."/>
        </authorList>
    </citation>
    <scope>NUCLEOTIDE SEQUENCE</scope>
    <source>
        <tissue evidence="1">Shoot tissue taken approximately 20 cm above the soil surface</tissue>
    </source>
</reference>
<name>A0A0A9I2U2_ARUDO</name>
<dbReference type="AlphaFoldDB" id="A0A0A9I2U2"/>
<evidence type="ECO:0000313" key="1">
    <source>
        <dbReference type="EMBL" id="JAE39483.1"/>
    </source>
</evidence>
<proteinExistence type="predicted"/>